<dbReference type="Proteomes" id="UP000218288">
    <property type="component" value="Chromosome"/>
</dbReference>
<dbReference type="EMBL" id="AP014809">
    <property type="protein sequence ID" value="BAU88905.1"/>
    <property type="molecule type" value="Genomic_DNA"/>
</dbReference>
<protein>
    <submittedName>
        <fullName evidence="2">Uncharacterized protein</fullName>
    </submittedName>
</protein>
<sequence>MRRELSAESGVCQVVPGPSPVFGQQFKEPDMHSIKHKALALFVAVGALAVASGGASAKTIAPERACSVLCTSALASAWTAGAAPRNDFFETDTDSANANNPALPPYARGRGQETGGPARELIPN</sequence>
<evidence type="ECO:0000313" key="2">
    <source>
        <dbReference type="EMBL" id="BAU88905.1"/>
    </source>
</evidence>
<reference evidence="2 3" key="1">
    <citation type="journal article" date="2016" name="Genome Announc.">
        <title>Complete Genome Sequence of Methylobacterium populi P-1M, Isolated from Pink-Pigmented Household Biofilm.</title>
        <authorList>
            <person name="Morohoshi T."/>
            <person name="Ikeda T."/>
        </authorList>
    </citation>
    <scope>NUCLEOTIDE SEQUENCE [LARGE SCALE GENOMIC DNA]</scope>
    <source>
        <strain evidence="2 3">P-1M</strain>
    </source>
</reference>
<dbReference type="AlphaFoldDB" id="A0A169QH88"/>
<evidence type="ECO:0000256" key="1">
    <source>
        <dbReference type="SAM" id="MobiDB-lite"/>
    </source>
</evidence>
<accession>A0A169QH88</accession>
<gene>
    <name evidence="2" type="ORF">MPPM_0300</name>
</gene>
<feature type="region of interest" description="Disordered" evidence="1">
    <location>
        <begin position="86"/>
        <end position="124"/>
    </location>
</feature>
<proteinExistence type="predicted"/>
<evidence type="ECO:0000313" key="3">
    <source>
        <dbReference type="Proteomes" id="UP000218288"/>
    </source>
</evidence>
<organism evidence="2 3">
    <name type="scientific">Methylorubrum populi</name>
    <dbReference type="NCBI Taxonomy" id="223967"/>
    <lineage>
        <taxon>Bacteria</taxon>
        <taxon>Pseudomonadati</taxon>
        <taxon>Pseudomonadota</taxon>
        <taxon>Alphaproteobacteria</taxon>
        <taxon>Hyphomicrobiales</taxon>
        <taxon>Methylobacteriaceae</taxon>
        <taxon>Methylorubrum</taxon>
    </lineage>
</organism>
<name>A0A169QH88_9HYPH</name>